<reference evidence="9 10" key="1">
    <citation type="submission" date="2019-04" db="EMBL/GenBank/DDBJ databases">
        <title>Complete Genome and Methylome Analysis of Haemophilus haemolyticus NEB129.</title>
        <authorList>
            <person name="Fomenkov A."/>
            <person name="Roberts R.J."/>
            <person name="Anton B.P."/>
            <person name="Vincze T."/>
        </authorList>
    </citation>
    <scope>NUCLEOTIDE SEQUENCE [LARGE SCALE GENOMIC DNA]</scope>
    <source>
        <strain evidence="9 10">NEB129</strain>
    </source>
</reference>
<evidence type="ECO:0000256" key="4">
    <source>
        <dbReference type="ARBA" id="ARBA00022759"/>
    </source>
</evidence>
<keyword evidence="7" id="KW-0346">Stress response</keyword>
<evidence type="ECO:0000256" key="8">
    <source>
        <dbReference type="SAM" id="MobiDB-lite"/>
    </source>
</evidence>
<dbReference type="Gene3D" id="3.30.920.30">
    <property type="entry name" value="Hypothetical protein"/>
    <property type="match status" value="1"/>
</dbReference>
<comment type="similarity">
    <text evidence="1">Belongs to the HicA mRNA interferase family.</text>
</comment>
<gene>
    <name evidence="9" type="ORF">E5Q53_00735</name>
</gene>
<feature type="compositionally biased region" description="Basic and acidic residues" evidence="8">
    <location>
        <begin position="1"/>
        <end position="10"/>
    </location>
</feature>
<protein>
    <submittedName>
        <fullName evidence="9">Type II toxin-antitoxin system HicA family toxin</fullName>
    </submittedName>
</protein>
<keyword evidence="6" id="KW-0694">RNA-binding</keyword>
<evidence type="ECO:0000313" key="9">
    <source>
        <dbReference type="EMBL" id="QEN11770.1"/>
    </source>
</evidence>
<evidence type="ECO:0000256" key="3">
    <source>
        <dbReference type="ARBA" id="ARBA00022722"/>
    </source>
</evidence>
<name>A0AAE6JSU0_HAEPH</name>
<dbReference type="Proteomes" id="UP000323974">
    <property type="component" value="Chromosome"/>
</dbReference>
<feature type="region of interest" description="Disordered" evidence="8">
    <location>
        <begin position="1"/>
        <end position="23"/>
    </location>
</feature>
<dbReference type="GO" id="GO:0004519">
    <property type="term" value="F:endonuclease activity"/>
    <property type="evidence" value="ECO:0007669"/>
    <property type="project" value="UniProtKB-KW"/>
</dbReference>
<dbReference type="GO" id="GO:0003729">
    <property type="term" value="F:mRNA binding"/>
    <property type="evidence" value="ECO:0007669"/>
    <property type="project" value="InterPro"/>
</dbReference>
<evidence type="ECO:0000256" key="5">
    <source>
        <dbReference type="ARBA" id="ARBA00022801"/>
    </source>
</evidence>
<sequence length="23" mass="2586">MPHPEKDMHPKTAQSILKQAGLK</sequence>
<dbReference type="AlphaFoldDB" id="A0AAE6JSU0"/>
<accession>A0AAE6JSU0</accession>
<dbReference type="InterPro" id="IPR012933">
    <property type="entry name" value="HicA_mRNA_interferase"/>
</dbReference>
<evidence type="ECO:0000313" key="10">
    <source>
        <dbReference type="Proteomes" id="UP000323974"/>
    </source>
</evidence>
<organism evidence="9 10">
    <name type="scientific">Haemophilus parahaemolyticus</name>
    <dbReference type="NCBI Taxonomy" id="735"/>
    <lineage>
        <taxon>Bacteria</taxon>
        <taxon>Pseudomonadati</taxon>
        <taxon>Pseudomonadota</taxon>
        <taxon>Gammaproteobacteria</taxon>
        <taxon>Pasteurellales</taxon>
        <taxon>Pasteurellaceae</taxon>
        <taxon>Haemophilus</taxon>
    </lineage>
</organism>
<keyword evidence="5" id="KW-0378">Hydrolase</keyword>
<dbReference type="InterPro" id="IPR038570">
    <property type="entry name" value="HicA_sf"/>
</dbReference>
<keyword evidence="3" id="KW-0540">Nuclease</keyword>
<dbReference type="EMBL" id="CP038817">
    <property type="protein sequence ID" value="QEN11770.1"/>
    <property type="molecule type" value="Genomic_DNA"/>
</dbReference>
<evidence type="ECO:0000256" key="2">
    <source>
        <dbReference type="ARBA" id="ARBA00022649"/>
    </source>
</evidence>
<dbReference type="GO" id="GO:0016787">
    <property type="term" value="F:hydrolase activity"/>
    <property type="evidence" value="ECO:0007669"/>
    <property type="project" value="UniProtKB-KW"/>
</dbReference>
<evidence type="ECO:0000256" key="7">
    <source>
        <dbReference type="ARBA" id="ARBA00023016"/>
    </source>
</evidence>
<dbReference type="Pfam" id="PF07927">
    <property type="entry name" value="HicA_toxin"/>
    <property type="match status" value="1"/>
</dbReference>
<dbReference type="KEGG" id="hpaa:E5Q53_00735"/>
<evidence type="ECO:0000256" key="1">
    <source>
        <dbReference type="ARBA" id="ARBA00006620"/>
    </source>
</evidence>
<keyword evidence="4" id="KW-0255">Endonuclease</keyword>
<dbReference type="RefSeq" id="WP_115364335.1">
    <property type="nucleotide sequence ID" value="NZ_MUXY01000001.1"/>
</dbReference>
<keyword evidence="2" id="KW-1277">Toxin-antitoxin system</keyword>
<proteinExistence type="inferred from homology"/>
<evidence type="ECO:0000256" key="6">
    <source>
        <dbReference type="ARBA" id="ARBA00022884"/>
    </source>
</evidence>